<gene>
    <name evidence="1" type="ORF">ACFQY0_19505</name>
</gene>
<organism evidence="1 2">
    <name type="scientific">Haloferula chungangensis</name>
    <dbReference type="NCBI Taxonomy" id="1048331"/>
    <lineage>
        <taxon>Bacteria</taxon>
        <taxon>Pseudomonadati</taxon>
        <taxon>Verrucomicrobiota</taxon>
        <taxon>Verrucomicrobiia</taxon>
        <taxon>Verrucomicrobiales</taxon>
        <taxon>Verrucomicrobiaceae</taxon>
        <taxon>Haloferula</taxon>
    </lineage>
</organism>
<reference evidence="2" key="1">
    <citation type="journal article" date="2019" name="Int. J. Syst. Evol. Microbiol.">
        <title>The Global Catalogue of Microorganisms (GCM) 10K type strain sequencing project: providing services to taxonomists for standard genome sequencing and annotation.</title>
        <authorList>
            <consortium name="The Broad Institute Genomics Platform"/>
            <consortium name="The Broad Institute Genome Sequencing Center for Infectious Disease"/>
            <person name="Wu L."/>
            <person name="Ma J."/>
        </authorList>
    </citation>
    <scope>NUCLEOTIDE SEQUENCE [LARGE SCALE GENOMIC DNA]</scope>
    <source>
        <strain evidence="2">CGMCC 4.1467</strain>
    </source>
</reference>
<dbReference type="PANTHER" id="PTHR13132">
    <property type="entry name" value="ALPHA- 1,6 -FUCOSYLTRANSFERASE"/>
    <property type="match status" value="1"/>
</dbReference>
<accession>A0ABW2LDI9</accession>
<dbReference type="PANTHER" id="PTHR13132:SF29">
    <property type="entry name" value="ALPHA-(1,6)-FUCOSYLTRANSFERASE"/>
    <property type="match status" value="1"/>
</dbReference>
<comment type="caution">
    <text evidence="1">The sequence shown here is derived from an EMBL/GenBank/DDBJ whole genome shotgun (WGS) entry which is preliminary data.</text>
</comment>
<dbReference type="Pfam" id="PF05830">
    <property type="entry name" value="NodZ"/>
    <property type="match status" value="1"/>
</dbReference>
<proteinExistence type="predicted"/>
<keyword evidence="2" id="KW-1185">Reference proteome</keyword>
<evidence type="ECO:0000313" key="1">
    <source>
        <dbReference type="EMBL" id="MFC7339388.1"/>
    </source>
</evidence>
<dbReference type="InterPro" id="IPR008716">
    <property type="entry name" value="NodZ"/>
</dbReference>
<dbReference type="EMBL" id="JBHTBS010000016">
    <property type="protein sequence ID" value="MFC7339388.1"/>
    <property type="molecule type" value="Genomic_DNA"/>
</dbReference>
<evidence type="ECO:0000313" key="2">
    <source>
        <dbReference type="Proteomes" id="UP001596472"/>
    </source>
</evidence>
<dbReference type="Gene3D" id="3.40.50.11340">
    <property type="match status" value="1"/>
</dbReference>
<protein>
    <submittedName>
        <fullName evidence="1">Nodulation protein NodZ</fullName>
    </submittedName>
</protein>
<dbReference type="Proteomes" id="UP001596472">
    <property type="component" value="Unassembled WGS sequence"/>
</dbReference>
<name>A0ABW2LDI9_9BACT</name>
<dbReference type="Gene3D" id="3.40.50.11350">
    <property type="match status" value="1"/>
</dbReference>
<dbReference type="RefSeq" id="WP_379716107.1">
    <property type="nucleotide sequence ID" value="NZ_JBHTBS010000016.1"/>
</dbReference>
<sequence>MKDKYLVVKGKAGMGNRLLYLAYSVVYAIASQRALHIDWRDEVYSDDGVDAFEALFALKGIEINKFALQSIGDLEVYPEVWSGNLDMSVGELSSCLKEVLDCRWRVRENIMRGSEDFDVMTSVPVRVKWGYNSHINNLPTPVKMELFGTTCPKVILRWFFGEVLVPCEEVRNRVDTFSERYGELIGVHVRHSDKKSGQPVEQCFERIDELNSLNQIFLATDNVEVLEEFERRYGGRIVTTSKWYPEAGRSAHKNETCPDRLENAREALVDIYLLAKCETFLRQAGSTFGDICDHIAGRDSPAWNK</sequence>